<dbReference type="OMA" id="CSAIRAN"/>
<feature type="signal peptide" evidence="2">
    <location>
        <begin position="1"/>
        <end position="29"/>
    </location>
</feature>
<feature type="chain" id="PRO_5007875372" description="Bifunctional inhibitor/plant lipid transfer protein/seed storage helical domain-containing protein" evidence="2">
    <location>
        <begin position="30"/>
        <end position="296"/>
    </location>
</feature>
<sequence length="296" mass="31498">MKMALAHTLPSATLLLIIALFFMFTSVLGYNTEPSPPTLAGSKTVPGTTQQPETPALQVPPVLPLMPPFLPRTPSLQVPPILPVTPPTLNIPPILPVSPPTLNIPPILPVTPPTLNIPPFLPFAPPSSPETPTLNFPPFLPLTPPSLPRPPANPAPYILLPPPSFPETPTLPAPLLPVTPIPYLQSPPAFPFPFPPIQPGSPAVPRQDNKNACPRDVLKLGVCGDMLGRTMGPLIGSPPKMPCCRIMEGLLDFEAAVCLCSAIRANVMGTVMDFPVAISHVFNNCQKDLPSGFECE</sequence>
<protein>
    <recommendedName>
        <fullName evidence="3">Bifunctional inhibitor/plant lipid transfer protein/seed storage helical domain-containing protein</fullName>
    </recommendedName>
</protein>
<dbReference type="Gramene" id="KZN11319">
    <property type="protein sequence ID" value="KZN11319"/>
    <property type="gene ID" value="DCAR_003975"/>
</dbReference>
<organism evidence="4">
    <name type="scientific">Daucus carota subsp. sativus</name>
    <name type="common">Carrot</name>
    <dbReference type="NCBI Taxonomy" id="79200"/>
    <lineage>
        <taxon>Eukaryota</taxon>
        <taxon>Viridiplantae</taxon>
        <taxon>Streptophyta</taxon>
        <taxon>Embryophyta</taxon>
        <taxon>Tracheophyta</taxon>
        <taxon>Spermatophyta</taxon>
        <taxon>Magnoliopsida</taxon>
        <taxon>eudicotyledons</taxon>
        <taxon>Gunneridae</taxon>
        <taxon>Pentapetalae</taxon>
        <taxon>asterids</taxon>
        <taxon>campanulids</taxon>
        <taxon>Apiales</taxon>
        <taxon>Apiaceae</taxon>
        <taxon>Apioideae</taxon>
        <taxon>Scandiceae</taxon>
        <taxon>Daucinae</taxon>
        <taxon>Daucus</taxon>
        <taxon>Daucus sect. Daucus</taxon>
    </lineage>
</organism>
<proteinExistence type="predicted"/>
<dbReference type="InterPro" id="IPR016140">
    <property type="entry name" value="Bifunc_inhib/LTP/seed_store"/>
</dbReference>
<dbReference type="AlphaFoldDB" id="A0A166INK1"/>
<dbReference type="Gene3D" id="1.10.110.10">
    <property type="entry name" value="Plant lipid-transfer and hydrophobic proteins"/>
    <property type="match status" value="1"/>
</dbReference>
<evidence type="ECO:0000256" key="2">
    <source>
        <dbReference type="SAM" id="SignalP"/>
    </source>
</evidence>
<dbReference type="SUPFAM" id="SSF47699">
    <property type="entry name" value="Bifunctional inhibitor/lipid-transfer protein/seed storage 2S albumin"/>
    <property type="match status" value="1"/>
</dbReference>
<name>A0A166INK1_DAUCS</name>
<dbReference type="EMBL" id="LNRQ01000001">
    <property type="protein sequence ID" value="KZN11319.1"/>
    <property type="molecule type" value="Genomic_DNA"/>
</dbReference>
<dbReference type="PANTHER" id="PTHR31731">
    <property type="match status" value="1"/>
</dbReference>
<dbReference type="Pfam" id="PF14547">
    <property type="entry name" value="Hydrophob_seed"/>
    <property type="match status" value="1"/>
</dbReference>
<evidence type="ECO:0000256" key="1">
    <source>
        <dbReference type="SAM" id="MobiDB-lite"/>
    </source>
</evidence>
<dbReference type="InterPro" id="IPR051636">
    <property type="entry name" value="Plant_LTP/defense-related"/>
</dbReference>
<dbReference type="InterPro" id="IPR036312">
    <property type="entry name" value="Bifun_inhib/LTP/seed_sf"/>
</dbReference>
<dbReference type="InterPro" id="IPR027923">
    <property type="entry name" value="Hydrophob_seed_dom"/>
</dbReference>
<dbReference type="SMART" id="SM00499">
    <property type="entry name" value="AAI"/>
    <property type="match status" value="1"/>
</dbReference>
<evidence type="ECO:0000313" key="4">
    <source>
        <dbReference type="EMBL" id="KZN11319.1"/>
    </source>
</evidence>
<gene>
    <name evidence="4" type="ORF">DCAR_003975</name>
</gene>
<evidence type="ECO:0000259" key="3">
    <source>
        <dbReference type="SMART" id="SM00499"/>
    </source>
</evidence>
<accession>A0A166INK1</accession>
<feature type="domain" description="Bifunctional inhibitor/plant lipid transfer protein/seed storage helical" evidence="3">
    <location>
        <begin position="213"/>
        <end position="295"/>
    </location>
</feature>
<comment type="caution">
    <text evidence="4">The sequence shown here is derived from an EMBL/GenBank/DDBJ whole genome shotgun (WGS) entry which is preliminary data.</text>
</comment>
<feature type="region of interest" description="Disordered" evidence="1">
    <location>
        <begin position="38"/>
        <end position="58"/>
    </location>
</feature>
<dbReference type="CDD" id="cd01958">
    <property type="entry name" value="HPS_like"/>
    <property type="match status" value="1"/>
</dbReference>
<keyword evidence="2" id="KW-0732">Signal</keyword>
<reference evidence="4" key="1">
    <citation type="journal article" date="2016" name="Nat. Genet.">
        <title>A high-quality carrot genome assembly provides new insights into carotenoid accumulation and asterid genome evolution.</title>
        <authorList>
            <person name="Iorizzo M."/>
            <person name="Ellison S."/>
            <person name="Senalik D."/>
            <person name="Zeng P."/>
            <person name="Satapoomin P."/>
            <person name="Huang J."/>
            <person name="Bowman M."/>
            <person name="Iovene M."/>
            <person name="Sanseverino W."/>
            <person name="Cavagnaro P."/>
            <person name="Yildiz M."/>
            <person name="Macko-Podgorni A."/>
            <person name="Moranska E."/>
            <person name="Grzebelus E."/>
            <person name="Grzebelus D."/>
            <person name="Ashrafi H."/>
            <person name="Zheng Z."/>
            <person name="Cheng S."/>
            <person name="Spooner D."/>
            <person name="Van Deynze A."/>
            <person name="Simon P."/>
        </authorList>
    </citation>
    <scope>NUCLEOTIDE SEQUENCE [LARGE SCALE GENOMIC DNA]</scope>
    <source>
        <tissue evidence="4">Leaf</tissue>
    </source>
</reference>